<gene>
    <name evidence="1" type="ORF">FE240_16410</name>
</gene>
<evidence type="ECO:0000313" key="1">
    <source>
        <dbReference type="EMBL" id="QFI56116.1"/>
    </source>
</evidence>
<dbReference type="GO" id="GO:0016787">
    <property type="term" value="F:hydrolase activity"/>
    <property type="evidence" value="ECO:0007669"/>
    <property type="project" value="UniProtKB-KW"/>
</dbReference>
<dbReference type="Proteomes" id="UP000594034">
    <property type="component" value="Chromosome"/>
</dbReference>
<accession>A0A5J6WY75</accession>
<dbReference type="EMBL" id="CP040449">
    <property type="protein sequence ID" value="QFI56116.1"/>
    <property type="molecule type" value="Genomic_DNA"/>
</dbReference>
<dbReference type="AlphaFoldDB" id="A0A5J6WY75"/>
<keyword evidence="1" id="KW-0378">Hydrolase</keyword>
<evidence type="ECO:0000313" key="2">
    <source>
        <dbReference type="Proteomes" id="UP000594034"/>
    </source>
</evidence>
<keyword evidence="2" id="KW-1185">Reference proteome</keyword>
<dbReference type="Gene3D" id="3.40.50.1820">
    <property type="entry name" value="alpha/beta hydrolase"/>
    <property type="match status" value="1"/>
</dbReference>
<sequence length="188" mass="21034">MHQVLLVPGLHNSGDEHWQSVWHRRFPHWQRLIGLPWDQPNLTVWSERLAELLAQSQEPVHLVAHSFGTLTAVAASRLQPNKVASLFLAAPADPDRFGIAESRLVGPLPAPALLVASRSDPWMSFAQASRWSRLWQVPLFDAGEVGHINVQSGHGEWDDGLALLGDLHGHIAPPRRPLPWAETRLRAW</sequence>
<organism evidence="1 2">
    <name type="scientific">Aeromonas simiae</name>
    <dbReference type="NCBI Taxonomy" id="218936"/>
    <lineage>
        <taxon>Bacteria</taxon>
        <taxon>Pseudomonadati</taxon>
        <taxon>Pseudomonadota</taxon>
        <taxon>Gammaproteobacteria</taxon>
        <taxon>Aeromonadales</taxon>
        <taxon>Aeromonadaceae</taxon>
        <taxon>Aeromonas</taxon>
    </lineage>
</organism>
<dbReference type="InterPro" id="IPR029058">
    <property type="entry name" value="AB_hydrolase_fold"/>
</dbReference>
<dbReference type="InterPro" id="IPR010662">
    <property type="entry name" value="RBBP9/YdeN"/>
</dbReference>
<dbReference type="Pfam" id="PF06821">
    <property type="entry name" value="Ser_hydrolase"/>
    <property type="match status" value="1"/>
</dbReference>
<reference evidence="1 2" key="1">
    <citation type="submission" date="2019-05" db="EMBL/GenBank/DDBJ databases">
        <title>OXA-830, a novel chromosomally encoded expanded-spectrum class D beta-lactamase in Aeromonas simiae.</title>
        <authorList>
            <person name="Zhou W."/>
            <person name="Chen Q."/>
        </authorList>
    </citation>
    <scope>NUCLEOTIDE SEQUENCE [LARGE SCALE GENOMIC DNA]</scope>
    <source>
        <strain evidence="1 2">A6</strain>
    </source>
</reference>
<name>A0A5J6WY75_9GAMM</name>
<proteinExistence type="predicted"/>
<dbReference type="SUPFAM" id="SSF53474">
    <property type="entry name" value="alpha/beta-Hydrolases"/>
    <property type="match status" value="1"/>
</dbReference>
<protein>
    <submittedName>
        <fullName evidence="1">Alpha/beta hydrolase</fullName>
    </submittedName>
</protein>
<dbReference type="RefSeq" id="WP_193002456.1">
    <property type="nucleotide sequence ID" value="NZ_CP040449.1"/>
</dbReference>
<dbReference type="KEGG" id="asim:FE240_16410"/>